<dbReference type="GO" id="GO:0071630">
    <property type="term" value="P:nuclear protein quality control by the ubiquitin-proteasome system"/>
    <property type="evidence" value="ECO:0007669"/>
    <property type="project" value="InterPro"/>
</dbReference>
<comment type="caution">
    <text evidence="5">The sequence shown here is derived from an EMBL/GenBank/DDBJ whole genome shotgun (WGS) entry which is preliminary data.</text>
</comment>
<reference evidence="5" key="1">
    <citation type="journal article" date="2018" name="Genome Res.">
        <title>The genomic architecture and molecular evolution of ant odorant receptors.</title>
        <authorList>
            <person name="McKenzie S.K."/>
            <person name="Kronauer D.J.C."/>
        </authorList>
    </citation>
    <scope>NUCLEOTIDE SEQUENCE [LARGE SCALE GENOMIC DNA]</scope>
    <source>
        <strain evidence="5">Clonal line C1</strain>
    </source>
</reference>
<dbReference type="AlphaFoldDB" id="A0A3L8DQ37"/>
<dbReference type="Gene3D" id="1.20.58.1590">
    <property type="entry name" value="Tethering factor for nuclear proteasome Cut8/Sts1"/>
    <property type="match status" value="1"/>
</dbReference>
<reference evidence="5" key="2">
    <citation type="submission" date="2018-07" db="EMBL/GenBank/DDBJ databases">
        <authorList>
            <person name="Mckenzie S.K."/>
            <person name="Kronauer D.J.C."/>
        </authorList>
    </citation>
    <scope>NUCLEOTIDE SEQUENCE</scope>
    <source>
        <strain evidence="5">Clonal line C1</strain>
    </source>
</reference>
<comment type="similarity">
    <text evidence="2">Belongs to the cut8/STS1 family.</text>
</comment>
<comment type="subcellular location">
    <subcellularLocation>
        <location evidence="1">Nucleus</location>
    </subcellularLocation>
</comment>
<gene>
    <name evidence="5" type="ORF">DMN91_004823</name>
</gene>
<accession>A0A3L8DQ37</accession>
<dbReference type="Pfam" id="PF08559">
    <property type="entry name" value="Cut8"/>
    <property type="match status" value="1"/>
</dbReference>
<keyword evidence="3" id="KW-0539">Nucleus</keyword>
<evidence type="ECO:0000313" key="5">
    <source>
        <dbReference type="EMBL" id="RLU22545.1"/>
    </source>
</evidence>
<evidence type="ECO:0000256" key="4">
    <source>
        <dbReference type="SAM" id="MobiDB-lite"/>
    </source>
</evidence>
<dbReference type="GO" id="GO:0031965">
    <property type="term" value="C:nuclear membrane"/>
    <property type="evidence" value="ECO:0007669"/>
    <property type="project" value="TreeGrafter"/>
</dbReference>
<dbReference type="GO" id="GO:0031144">
    <property type="term" value="P:proteasome localization"/>
    <property type="evidence" value="ECO:0007669"/>
    <property type="project" value="InterPro"/>
</dbReference>
<sequence length="344" mass="39370">MNAETIRLREALDPPRSNRSSLLGLSSTLRPANFVPVASRPSDERMMQNSRNRLPEGWSSPQSPDELVIQNRGPRKPIVWSPDQDNYKHEHSLLSLSSKDCSPIKSPSTPDAALREKARKRLSLNDSRRSVFTTLKVKRTSLDAVHTREQYNDYLLNGLNGLKHEQLVQLIMDLVYAQEDGELCKDEKLRSAILRKIPVMDIQSSLEKLDALRETVYAVLMLSPDPSDDSTCSHVYVHLDAFQNTLISYGTILLESEHWTLLMQYVLKAWRVTRDLPEWKNQGPCNITRKCYKTLSKFCDEALRRGNFEMSDLNVYIESLETIVKECKDFQACLQLAKEARGCD</sequence>
<protein>
    <submittedName>
        <fullName evidence="5">Uncharacterized protein</fullName>
    </submittedName>
</protein>
<dbReference type="OrthoDB" id="10061064at2759"/>
<name>A0A3L8DQ37_OOCBI</name>
<evidence type="ECO:0000256" key="2">
    <source>
        <dbReference type="ARBA" id="ARBA00006199"/>
    </source>
</evidence>
<dbReference type="EMBL" id="QOIP01000005">
    <property type="protein sequence ID" value="RLU22545.1"/>
    <property type="molecule type" value="Genomic_DNA"/>
</dbReference>
<proteinExistence type="inferred from homology"/>
<dbReference type="GO" id="GO:0070628">
    <property type="term" value="F:proteasome binding"/>
    <property type="evidence" value="ECO:0007669"/>
    <property type="project" value="TreeGrafter"/>
</dbReference>
<dbReference type="InterPro" id="IPR038422">
    <property type="entry name" value="Cut8/Sts1_sf"/>
</dbReference>
<dbReference type="InterPro" id="IPR013868">
    <property type="entry name" value="Cut8/Sts1_fam"/>
</dbReference>
<evidence type="ECO:0000256" key="1">
    <source>
        <dbReference type="ARBA" id="ARBA00004123"/>
    </source>
</evidence>
<dbReference type="PANTHER" id="PTHR28032">
    <property type="entry name" value="FI02826P"/>
    <property type="match status" value="1"/>
</dbReference>
<feature type="region of interest" description="Disordered" evidence="4">
    <location>
        <begin position="1"/>
        <end position="25"/>
    </location>
</feature>
<dbReference type="PANTHER" id="PTHR28032:SF1">
    <property type="entry name" value="FI02826P"/>
    <property type="match status" value="1"/>
</dbReference>
<dbReference type="Proteomes" id="UP000279307">
    <property type="component" value="Chromosome 5"/>
</dbReference>
<evidence type="ECO:0000256" key="3">
    <source>
        <dbReference type="ARBA" id="ARBA00023242"/>
    </source>
</evidence>
<feature type="compositionally biased region" description="Basic and acidic residues" evidence="4">
    <location>
        <begin position="1"/>
        <end position="13"/>
    </location>
</feature>
<feature type="region of interest" description="Disordered" evidence="4">
    <location>
        <begin position="38"/>
        <end position="65"/>
    </location>
</feature>
<feature type="compositionally biased region" description="Low complexity" evidence="4">
    <location>
        <begin position="14"/>
        <end position="25"/>
    </location>
</feature>
<organism evidence="5">
    <name type="scientific">Ooceraea biroi</name>
    <name type="common">Clonal raider ant</name>
    <name type="synonym">Cerapachys biroi</name>
    <dbReference type="NCBI Taxonomy" id="2015173"/>
    <lineage>
        <taxon>Eukaryota</taxon>
        <taxon>Metazoa</taxon>
        <taxon>Ecdysozoa</taxon>
        <taxon>Arthropoda</taxon>
        <taxon>Hexapoda</taxon>
        <taxon>Insecta</taxon>
        <taxon>Pterygota</taxon>
        <taxon>Neoptera</taxon>
        <taxon>Endopterygota</taxon>
        <taxon>Hymenoptera</taxon>
        <taxon>Apocrita</taxon>
        <taxon>Aculeata</taxon>
        <taxon>Formicoidea</taxon>
        <taxon>Formicidae</taxon>
        <taxon>Dorylinae</taxon>
        <taxon>Ooceraea</taxon>
    </lineage>
</organism>